<protein>
    <submittedName>
        <fullName evidence="2">VWA domain-containing protein</fullName>
    </submittedName>
</protein>
<comment type="caution">
    <text evidence="2">The sequence shown here is derived from an EMBL/GenBank/DDBJ whole genome shotgun (WGS) entry which is preliminary data.</text>
</comment>
<dbReference type="InterPro" id="IPR036465">
    <property type="entry name" value="vWFA_dom_sf"/>
</dbReference>
<dbReference type="PANTHER" id="PTHR30634">
    <property type="entry name" value="OUTER MEMBRANE LOLAB LIPOPROTEIN INSERTION APPARATUS"/>
    <property type="match status" value="1"/>
</dbReference>
<evidence type="ECO:0000313" key="3">
    <source>
        <dbReference type="Proteomes" id="UP000321306"/>
    </source>
</evidence>
<dbReference type="AlphaFoldDB" id="A0A511N265"/>
<dbReference type="OrthoDB" id="9789979at2"/>
<dbReference type="Gene3D" id="3.40.50.410">
    <property type="entry name" value="von Willebrand factor, type A domain"/>
    <property type="match status" value="1"/>
</dbReference>
<dbReference type="InterPro" id="IPR050458">
    <property type="entry name" value="LolB"/>
</dbReference>
<organism evidence="2 3">
    <name type="scientific">Deinococcus cellulosilyticus (strain DSM 18568 / NBRC 106333 / KACC 11606 / 5516J-15)</name>
    <dbReference type="NCBI Taxonomy" id="1223518"/>
    <lineage>
        <taxon>Bacteria</taxon>
        <taxon>Thermotogati</taxon>
        <taxon>Deinococcota</taxon>
        <taxon>Deinococci</taxon>
        <taxon>Deinococcales</taxon>
        <taxon>Deinococcaceae</taxon>
        <taxon>Deinococcus</taxon>
    </lineage>
</organism>
<dbReference type="InterPro" id="IPR008912">
    <property type="entry name" value="Uncharacterised_CoxE"/>
</dbReference>
<dbReference type="CDD" id="cd01462">
    <property type="entry name" value="VWA_YIEM_type"/>
    <property type="match status" value="1"/>
</dbReference>
<dbReference type="PANTHER" id="PTHR30634:SF16">
    <property type="entry name" value="OUTER-MEMBRANE LIPOPROTEIN LOLB"/>
    <property type="match status" value="1"/>
</dbReference>
<keyword evidence="3" id="KW-1185">Reference proteome</keyword>
<dbReference type="SMART" id="SM00327">
    <property type="entry name" value="VWA"/>
    <property type="match status" value="1"/>
</dbReference>
<accession>A0A511N265</accession>
<name>A0A511N265_DEIC1</name>
<dbReference type="InterPro" id="IPR002035">
    <property type="entry name" value="VWF_A"/>
</dbReference>
<reference evidence="2 3" key="1">
    <citation type="submission" date="2019-07" db="EMBL/GenBank/DDBJ databases">
        <title>Whole genome shotgun sequence of Deinococcus cellulosilyticus NBRC 106333.</title>
        <authorList>
            <person name="Hosoyama A."/>
            <person name="Uohara A."/>
            <person name="Ohji S."/>
            <person name="Ichikawa N."/>
        </authorList>
    </citation>
    <scope>NUCLEOTIDE SEQUENCE [LARGE SCALE GENOMIC DNA]</scope>
    <source>
        <strain evidence="2 3">NBRC 106333</strain>
    </source>
</reference>
<dbReference type="Proteomes" id="UP000321306">
    <property type="component" value="Unassembled WGS sequence"/>
</dbReference>
<evidence type="ECO:0000259" key="1">
    <source>
        <dbReference type="SMART" id="SM00327"/>
    </source>
</evidence>
<gene>
    <name evidence="2" type="ORF">DC3_22320</name>
</gene>
<evidence type="ECO:0000313" key="2">
    <source>
        <dbReference type="EMBL" id="GEM46597.1"/>
    </source>
</evidence>
<dbReference type="EMBL" id="BJXB01000008">
    <property type="protein sequence ID" value="GEM46597.1"/>
    <property type="molecule type" value="Genomic_DNA"/>
</dbReference>
<feature type="domain" description="VWFA" evidence="1">
    <location>
        <begin position="209"/>
        <end position="368"/>
    </location>
</feature>
<proteinExistence type="predicted"/>
<dbReference type="SUPFAM" id="SSF53300">
    <property type="entry name" value="vWA-like"/>
    <property type="match status" value="1"/>
</dbReference>
<dbReference type="Pfam" id="PF05762">
    <property type="entry name" value="VWA_CoxE"/>
    <property type="match status" value="1"/>
</dbReference>
<sequence>MTTNHSNSVSNPDNANRLERWRLILGGQQDGTGCKLQGEALRMDKALEALYDSDRSGGLGSSAPKAAAWLGDIRKFFPSSVVKVMQKDAFERLGMERMLLEPEFMENVEPNVHLAATLISLQSVMPNKVKDTARLVVRKVVDDLERKLAEPMREAITGSLNRAIRNNRPKHSEMDWNRTIRANLKHYQQDYKSIIPERRIGFGRKKSALRDIVLCIDQSGSMGTSVVYSSIFGAVMASIKSVSTKMVVFDTEIVDLSDQLSDPVEVLFGIQLGGGTDINKALAYCEKLIERPEETILILISDLYEGGDQKAMIRRAGHLKASGVQVVALLALNDDGQPGFDHRVAEAFAGFDIPSFACTPDQFPDLMATAIQRRPISEWAASQNIVLAGGAKPAGTL</sequence>
<dbReference type="RefSeq" id="WP_146884401.1">
    <property type="nucleotide sequence ID" value="NZ_BJXB01000008.1"/>
</dbReference>